<dbReference type="EMBL" id="NDWU01000008">
    <property type="protein sequence ID" value="PUA32633.1"/>
    <property type="molecule type" value="Genomic_DNA"/>
</dbReference>
<keyword evidence="1" id="KW-0472">Membrane</keyword>
<accession>A0A2R7Y581</accession>
<keyword evidence="1" id="KW-1133">Transmembrane helix</keyword>
<evidence type="ECO:0008006" key="4">
    <source>
        <dbReference type="Google" id="ProtNLM"/>
    </source>
</evidence>
<keyword evidence="1" id="KW-0812">Transmembrane</keyword>
<reference evidence="2 3" key="1">
    <citation type="submission" date="2017-04" db="EMBL/GenBank/DDBJ databases">
        <title>Draft Aigarchaeota genome from a New Zealand hot spring.</title>
        <authorList>
            <person name="Reysenbach A.-L."/>
            <person name="Donaho J.A."/>
            <person name="Gerhart J."/>
            <person name="Kelley J.F."/>
            <person name="Kouba K."/>
            <person name="Podar M."/>
            <person name="Stott M."/>
        </authorList>
    </citation>
    <scope>NUCLEOTIDE SEQUENCE [LARGE SCALE GENOMIC DNA]</scope>
    <source>
        <strain evidence="2">NZ13_MG1</strain>
    </source>
</reference>
<organism evidence="2 3">
    <name type="scientific">Candidatus Terraquivivens tikiterensis</name>
    <dbReference type="NCBI Taxonomy" id="1980982"/>
    <lineage>
        <taxon>Archaea</taxon>
        <taxon>Nitrososphaerota</taxon>
        <taxon>Candidatus Wolframiiraptoraceae</taxon>
        <taxon>Candidatus Terraquivivens</taxon>
    </lineage>
</organism>
<dbReference type="SUPFAM" id="SSF50969">
    <property type="entry name" value="YVTN repeat-like/Quinoprotein amine dehydrogenase"/>
    <property type="match status" value="1"/>
</dbReference>
<feature type="transmembrane region" description="Helical" evidence="1">
    <location>
        <begin position="674"/>
        <end position="697"/>
    </location>
</feature>
<dbReference type="SUPFAM" id="SSF63829">
    <property type="entry name" value="Calcium-dependent phosphotriesterase"/>
    <property type="match status" value="1"/>
</dbReference>
<evidence type="ECO:0000313" key="2">
    <source>
        <dbReference type="EMBL" id="PUA32633.1"/>
    </source>
</evidence>
<evidence type="ECO:0000313" key="3">
    <source>
        <dbReference type="Proteomes" id="UP000244066"/>
    </source>
</evidence>
<dbReference type="AlphaFoldDB" id="A0A2R7Y581"/>
<evidence type="ECO:0000256" key="1">
    <source>
        <dbReference type="SAM" id="Phobius"/>
    </source>
</evidence>
<dbReference type="Proteomes" id="UP000244066">
    <property type="component" value="Unassembled WGS sequence"/>
</dbReference>
<dbReference type="InterPro" id="IPR011044">
    <property type="entry name" value="Quino_amine_DH_bsu"/>
</dbReference>
<comment type="caution">
    <text evidence="2">The sequence shown here is derived from an EMBL/GenBank/DDBJ whole genome shotgun (WGS) entry which is preliminary data.</text>
</comment>
<sequence length="719" mass="76005">MRPPIVLTLSVLSISTPLLFLLTAIVPACAQEPSFRFSYERLTLDAGITAISPYGDGFVAVGKAGAVIIYKDSRLHSEKVVGSDLVDVDCGEGFCVAVGAGGVLVVIRPDGMSFEPRRVLGENDRLSVVKVSGERAAMASGRRLLVYKAGAVESILDVPIDVVDLEWSGDDRVTVLGSSSTLSISLKDGEPIPPQNELQLGKAKARSMHLHLGGLWVHADDGIYRLDGGAPRKVVDGAYALARKHPRGFVLVGRDRVVLYDVAENRTSLLSTVWFKVADAAYGRLGTILVGERGEVGVLDEKGLKLLTLQASEYAAIAGTGNGAFVIGSRGEVLEYSGGFFRAVGEVGDEPRAVSAIPGGRAVILGKRSIWLVGPGYLSSLSLRVSAGDFNAISPSGDGWLVLAGRGGRLVKASLEGDVVPINATGRDLLAASSSYAVGERVAVRIAPQVVVAEVDDRLVGVAETECSGIAIAESGKVIVLRDGSVAALSLGKHRLRTISMRPDGSYALIGTADGSLILFDGYAAWALPVSVGEEVKGIAWTGKDEALVMTRKALYRVKEEHYPQPSLRIELQNRFFEVYAGSSTVVPFTLAPLNGFSGKPDVSVEKIGMGEYIALRTPSIALKPMCPVDSSILATASDDAPEGEARIRIRADGAEAEVTLIVKRPRHEGGQQALPIVLAIQAATLLGATLLAYFAVKRFLKGRRGSMQAPGEWDGETS</sequence>
<gene>
    <name evidence="2" type="ORF">B9J98_04055</name>
</gene>
<protein>
    <recommendedName>
        <fullName evidence="4">WD40 repeat domain-containing protein</fullName>
    </recommendedName>
</protein>
<name>A0A2R7Y581_9ARCH</name>
<proteinExistence type="predicted"/>